<evidence type="ECO:0000256" key="1">
    <source>
        <dbReference type="SAM" id="MobiDB-lite"/>
    </source>
</evidence>
<reference evidence="3" key="2">
    <citation type="submission" date="2021-04" db="EMBL/GenBank/DDBJ databases">
        <authorList>
            <person name="Dong X."/>
        </authorList>
    </citation>
    <scope>NUCLEOTIDE SEQUENCE</scope>
    <source>
        <strain evidence="3">ZWT</strain>
    </source>
</reference>
<accession>A0A9J6P1D5</accession>
<feature type="chain" id="PRO_5039938632" description="SipW-cognate class signal peptide" evidence="2">
    <location>
        <begin position="32"/>
        <end position="395"/>
    </location>
</feature>
<organism evidence="3 4">
    <name type="scientific">Oceanirhabdus seepicola</name>
    <dbReference type="NCBI Taxonomy" id="2828781"/>
    <lineage>
        <taxon>Bacteria</taxon>
        <taxon>Bacillati</taxon>
        <taxon>Bacillota</taxon>
        <taxon>Clostridia</taxon>
        <taxon>Eubacteriales</taxon>
        <taxon>Clostridiaceae</taxon>
        <taxon>Oceanirhabdus</taxon>
    </lineage>
</organism>
<feature type="compositionally biased region" description="Acidic residues" evidence="1">
    <location>
        <begin position="297"/>
        <end position="334"/>
    </location>
</feature>
<dbReference type="RefSeq" id="WP_250859268.1">
    <property type="nucleotide sequence ID" value="NZ_JAGSOJ010000002.1"/>
</dbReference>
<proteinExistence type="predicted"/>
<name>A0A9J6P1D5_9CLOT</name>
<evidence type="ECO:0008006" key="5">
    <source>
        <dbReference type="Google" id="ProtNLM"/>
    </source>
</evidence>
<feature type="compositionally biased region" description="Acidic residues" evidence="1">
    <location>
        <begin position="343"/>
        <end position="366"/>
    </location>
</feature>
<sequence length="395" mass="44237">MVRRKFIKVTRAALICSTIAASLSVMGVGYAAWNKSVSIIGKISTGSIDVIFNEAYFNNNPNGDKNFDEIHFGNKLNGDIKDTADTQAKKYNDISVEFDSNTILIRGIMYYPNDIVLKYNVVDEGTIPVEMINEGEKKFELENGGFIIINPISETIKVHIPRADGYYTTIAPIEFKSKYGSWKETLFIDLNIFVELPNNEVTTSSAISMEVTTSSAISMDISDNSRFNDSIDALSGEIEVIISEDESEDYNLIEDNEIDIEEESEANDQTQDNGSELEERNETLDDLSDAIIVESESNNEVEEDSSQIEEETDNEIEDNEIDIEEQSEADDQSQDNDPKVEENDSNTEPGEEVDVNDQQPEEETQTETEKILEALEKLSDAIIVDSKDNNEVDSK</sequence>
<comment type="caution">
    <text evidence="3">The sequence shown here is derived from an EMBL/GenBank/DDBJ whole genome shotgun (WGS) entry which is preliminary data.</text>
</comment>
<feature type="signal peptide" evidence="2">
    <location>
        <begin position="1"/>
        <end position="31"/>
    </location>
</feature>
<dbReference type="AlphaFoldDB" id="A0A9J6P1D5"/>
<evidence type="ECO:0000313" key="3">
    <source>
        <dbReference type="EMBL" id="MCM1990228.1"/>
    </source>
</evidence>
<protein>
    <recommendedName>
        <fullName evidence="5">SipW-cognate class signal peptide</fullName>
    </recommendedName>
</protein>
<gene>
    <name evidence="3" type="ORF">KDK92_10830</name>
</gene>
<reference evidence="3" key="1">
    <citation type="journal article" date="2021" name="mSystems">
        <title>Bacteria and Archaea Synergistically Convert Glycine Betaine to Biogenic Methane in the Formosa Cold Seep of the South China Sea.</title>
        <authorList>
            <person name="Li L."/>
            <person name="Zhang W."/>
            <person name="Zhang S."/>
            <person name="Song L."/>
            <person name="Sun Q."/>
            <person name="Zhang H."/>
            <person name="Xiang H."/>
            <person name="Dong X."/>
        </authorList>
    </citation>
    <scope>NUCLEOTIDE SEQUENCE</scope>
    <source>
        <strain evidence="3">ZWT</strain>
    </source>
</reference>
<keyword evidence="4" id="KW-1185">Reference proteome</keyword>
<dbReference type="EMBL" id="JAGSOJ010000002">
    <property type="protein sequence ID" value="MCM1990228.1"/>
    <property type="molecule type" value="Genomic_DNA"/>
</dbReference>
<evidence type="ECO:0000256" key="2">
    <source>
        <dbReference type="SAM" id="SignalP"/>
    </source>
</evidence>
<dbReference type="Proteomes" id="UP001056429">
    <property type="component" value="Unassembled WGS sequence"/>
</dbReference>
<keyword evidence="2" id="KW-0732">Signal</keyword>
<feature type="region of interest" description="Disordered" evidence="1">
    <location>
        <begin position="259"/>
        <end position="368"/>
    </location>
</feature>
<evidence type="ECO:0000313" key="4">
    <source>
        <dbReference type="Proteomes" id="UP001056429"/>
    </source>
</evidence>